<feature type="transmembrane region" description="Helical" evidence="2">
    <location>
        <begin position="132"/>
        <end position="156"/>
    </location>
</feature>
<keyword evidence="2" id="KW-1133">Transmembrane helix</keyword>
<sequence length="263" mass="27666">MALRAIGKGVREGSYLDRFGAALLLVLASIIGLSLIDTTGSAFGSLITHALSGAALLVALGASGVSRRWRRVTYVYVLLVLAANIVWALLAAPPVITPGSVNLGPGLLWLFAAAALPVIVARRLVRHREITIATVLGAVTAYLQIAVAYAFLFQAIDALSTEPFFGAPVSTTIYMYISLQTISTLGYGDNVPVTDLGRLATMSEAVVGQVYLVTFVAMIVSLFAASLPDRRSLRFERDDGGTGDAAASGREADPDVGRGRDQV</sequence>
<dbReference type="Gene3D" id="1.10.287.70">
    <property type="match status" value="1"/>
</dbReference>
<organism evidence="4 5">
    <name type="scientific">Intrasporangium oryzae NRRL B-24470</name>
    <dbReference type="NCBI Taxonomy" id="1386089"/>
    <lineage>
        <taxon>Bacteria</taxon>
        <taxon>Bacillati</taxon>
        <taxon>Actinomycetota</taxon>
        <taxon>Actinomycetes</taxon>
        <taxon>Micrococcales</taxon>
        <taxon>Intrasporangiaceae</taxon>
        <taxon>Intrasporangium</taxon>
    </lineage>
</organism>
<feature type="transmembrane region" description="Helical" evidence="2">
    <location>
        <begin position="206"/>
        <end position="227"/>
    </location>
</feature>
<evidence type="ECO:0000313" key="4">
    <source>
        <dbReference type="EMBL" id="EWT02110.1"/>
    </source>
</evidence>
<feature type="transmembrane region" description="Helical" evidence="2">
    <location>
        <begin position="74"/>
        <end position="95"/>
    </location>
</feature>
<name>W9G7W2_9MICO</name>
<feature type="transmembrane region" description="Helical" evidence="2">
    <location>
        <begin position="107"/>
        <end position="125"/>
    </location>
</feature>
<evidence type="ECO:0000256" key="1">
    <source>
        <dbReference type="SAM" id="MobiDB-lite"/>
    </source>
</evidence>
<feature type="domain" description="Potassium channel" evidence="3">
    <location>
        <begin position="150"/>
        <end position="223"/>
    </location>
</feature>
<dbReference type="EMBL" id="AWSA01000014">
    <property type="protein sequence ID" value="EWT02110.1"/>
    <property type="molecule type" value="Genomic_DNA"/>
</dbReference>
<evidence type="ECO:0000256" key="2">
    <source>
        <dbReference type="SAM" id="Phobius"/>
    </source>
</evidence>
<dbReference type="Proteomes" id="UP000019489">
    <property type="component" value="Unassembled WGS sequence"/>
</dbReference>
<keyword evidence="5" id="KW-1185">Reference proteome</keyword>
<dbReference type="SUPFAM" id="SSF81324">
    <property type="entry name" value="Voltage-gated potassium channels"/>
    <property type="match status" value="1"/>
</dbReference>
<proteinExistence type="predicted"/>
<dbReference type="eggNOG" id="ENOG5031TNP">
    <property type="taxonomic scope" value="Bacteria"/>
</dbReference>
<comment type="caution">
    <text evidence="4">The sequence shown here is derived from an EMBL/GenBank/DDBJ whole genome shotgun (WGS) entry which is preliminary data.</text>
</comment>
<dbReference type="OrthoDB" id="3288670at2"/>
<feature type="compositionally biased region" description="Basic and acidic residues" evidence="1">
    <location>
        <begin position="250"/>
        <end position="263"/>
    </location>
</feature>
<dbReference type="STRING" id="1386089.N865_07300"/>
<keyword evidence="2" id="KW-0472">Membrane</keyword>
<feature type="region of interest" description="Disordered" evidence="1">
    <location>
        <begin position="237"/>
        <end position="263"/>
    </location>
</feature>
<evidence type="ECO:0000313" key="5">
    <source>
        <dbReference type="Proteomes" id="UP000019489"/>
    </source>
</evidence>
<keyword evidence="2" id="KW-0812">Transmembrane</keyword>
<dbReference type="InterPro" id="IPR013099">
    <property type="entry name" value="K_chnl_dom"/>
</dbReference>
<dbReference type="RefSeq" id="WP_034804042.1">
    <property type="nucleotide sequence ID" value="NZ_AWSA01000014.1"/>
</dbReference>
<protein>
    <recommendedName>
        <fullName evidence="3">Potassium channel domain-containing protein</fullName>
    </recommendedName>
</protein>
<feature type="transmembrane region" description="Helical" evidence="2">
    <location>
        <begin position="15"/>
        <end position="36"/>
    </location>
</feature>
<reference evidence="4 5" key="1">
    <citation type="submission" date="2013-08" db="EMBL/GenBank/DDBJ databases">
        <title>Intrasporangium oryzae NRRL B-24470.</title>
        <authorList>
            <person name="Liu H."/>
            <person name="Wang G."/>
        </authorList>
    </citation>
    <scope>NUCLEOTIDE SEQUENCE [LARGE SCALE GENOMIC DNA]</scope>
    <source>
        <strain evidence="4 5">NRRL B-24470</strain>
    </source>
</reference>
<accession>W9G7W2</accession>
<dbReference type="AlphaFoldDB" id="W9G7W2"/>
<dbReference type="Pfam" id="PF07885">
    <property type="entry name" value="Ion_trans_2"/>
    <property type="match status" value="1"/>
</dbReference>
<feature type="transmembrane region" description="Helical" evidence="2">
    <location>
        <begin position="42"/>
        <end position="62"/>
    </location>
</feature>
<gene>
    <name evidence="4" type="ORF">N865_07300</name>
</gene>
<evidence type="ECO:0000259" key="3">
    <source>
        <dbReference type="Pfam" id="PF07885"/>
    </source>
</evidence>